<dbReference type="AlphaFoldDB" id="A0A1C6V7H6"/>
<accession>A0A1C6V7H6</accession>
<dbReference type="EMBL" id="FMIA01000002">
    <property type="protein sequence ID" value="SCL62245.1"/>
    <property type="molecule type" value="Genomic_DNA"/>
</dbReference>
<feature type="compositionally biased region" description="Pro residues" evidence="1">
    <location>
        <begin position="80"/>
        <end position="93"/>
    </location>
</feature>
<keyword evidence="3" id="KW-1185">Reference proteome</keyword>
<gene>
    <name evidence="2" type="ORF">GA0070617_4878</name>
</gene>
<evidence type="ECO:0000313" key="3">
    <source>
        <dbReference type="Proteomes" id="UP000198937"/>
    </source>
</evidence>
<sequence length="93" mass="10321">MNAPLPEAGDLVLVTRAASPQFTKPIVIRVIRVIEGWTKTTYDGWTWLEAYQLDARGDAVVRRAIFVRTAGLTTQRQPVPAQPGRPRAPVPGW</sequence>
<name>A0A1C6V7H6_9ACTN</name>
<dbReference type="STRING" id="683228.GA0070617_4878"/>
<feature type="region of interest" description="Disordered" evidence="1">
    <location>
        <begin position="74"/>
        <end position="93"/>
    </location>
</feature>
<organism evidence="2 3">
    <name type="scientific">Micromonospora yangpuensis</name>
    <dbReference type="NCBI Taxonomy" id="683228"/>
    <lineage>
        <taxon>Bacteria</taxon>
        <taxon>Bacillati</taxon>
        <taxon>Actinomycetota</taxon>
        <taxon>Actinomycetes</taxon>
        <taxon>Micromonosporales</taxon>
        <taxon>Micromonosporaceae</taxon>
        <taxon>Micromonospora</taxon>
    </lineage>
</organism>
<evidence type="ECO:0000256" key="1">
    <source>
        <dbReference type="SAM" id="MobiDB-lite"/>
    </source>
</evidence>
<dbReference type="Proteomes" id="UP000198937">
    <property type="component" value="Unassembled WGS sequence"/>
</dbReference>
<protein>
    <submittedName>
        <fullName evidence="2">Uncharacterized protein</fullName>
    </submittedName>
</protein>
<dbReference type="RefSeq" id="WP_175440640.1">
    <property type="nucleotide sequence ID" value="NZ_BMMJ01000010.1"/>
</dbReference>
<evidence type="ECO:0000313" key="2">
    <source>
        <dbReference type="EMBL" id="SCL62245.1"/>
    </source>
</evidence>
<reference evidence="2 3" key="1">
    <citation type="submission" date="2016-06" db="EMBL/GenBank/DDBJ databases">
        <authorList>
            <person name="Kjaerup R.B."/>
            <person name="Dalgaard T.S."/>
            <person name="Juul-Madsen H.R."/>
        </authorList>
    </citation>
    <scope>NUCLEOTIDE SEQUENCE [LARGE SCALE GENOMIC DNA]</scope>
    <source>
        <strain evidence="2 3">DSM 45577</strain>
    </source>
</reference>
<proteinExistence type="predicted"/>